<dbReference type="AlphaFoldDB" id="A0A2S1LYA9"/>
<feature type="domain" description="DUF3890" evidence="1">
    <location>
        <begin position="4"/>
        <end position="65"/>
    </location>
</feature>
<gene>
    <name evidence="2" type="ORF">CR532_04640</name>
</gene>
<dbReference type="OrthoDB" id="350668at2"/>
<dbReference type="Proteomes" id="UP000244655">
    <property type="component" value="Plasmid pl78"/>
</dbReference>
<evidence type="ECO:0000313" key="2">
    <source>
        <dbReference type="EMBL" id="AWG43288.1"/>
    </source>
</evidence>
<protein>
    <recommendedName>
        <fullName evidence="1">DUF3890 domain-containing protein</fullName>
    </recommendedName>
</protein>
<sequence length="132" mass="15504">MKNEVEPLDYIYSRILDLLVLKTEEFSIKDFNVYLGLLEDILLSYDIGLKDLNDGKVFLLIYYFLGCELKKRGKLTHFDFSRVKSERFNEISVEYSDYVLRDEARVKDFCIAFNDLLREISRGKNKGLIGVI</sequence>
<keyword evidence="2" id="KW-0614">Plasmid</keyword>
<dbReference type="Pfam" id="PF13029">
    <property type="entry name" value="DUF3890"/>
    <property type="match status" value="1"/>
</dbReference>
<accession>A0A2S1LYA9</accession>
<dbReference type="InterPro" id="IPR024988">
    <property type="entry name" value="DUF3890"/>
</dbReference>
<reference evidence="2 3" key="1">
    <citation type="submission" date="2018-01" db="EMBL/GenBank/DDBJ databases">
        <title>Genome sequence of Borrelia tachyglossi.</title>
        <authorList>
            <person name="Gofton A.W."/>
        </authorList>
    </citation>
    <scope>NUCLEOTIDE SEQUENCE [LARGE SCALE GENOMIC DNA]</scope>
    <source>
        <strain evidence="2 3">Bc-F10-1268</strain>
        <plasmid evidence="2 3">pl78</plasmid>
    </source>
</reference>
<proteinExistence type="predicted"/>
<keyword evidence="3" id="KW-1185">Reference proteome</keyword>
<dbReference type="RefSeq" id="WP_108729683.1">
    <property type="nucleotide sequence ID" value="NZ_CP025786.1"/>
</dbReference>
<evidence type="ECO:0000259" key="1">
    <source>
        <dbReference type="Pfam" id="PF13029"/>
    </source>
</evidence>
<dbReference type="EMBL" id="CP025786">
    <property type="protein sequence ID" value="AWG43288.1"/>
    <property type="molecule type" value="Genomic_DNA"/>
</dbReference>
<name>A0A2S1LYA9_9SPIR</name>
<evidence type="ECO:0000313" key="3">
    <source>
        <dbReference type="Proteomes" id="UP000244655"/>
    </source>
</evidence>
<geneLocation type="plasmid" evidence="2 3">
    <name>pl78</name>
</geneLocation>
<organism evidence="2 3">
    <name type="scientific">Candidatus Borreliella tachyglossi</name>
    <dbReference type="NCBI Taxonomy" id="1964448"/>
    <lineage>
        <taxon>Bacteria</taxon>
        <taxon>Pseudomonadati</taxon>
        <taxon>Spirochaetota</taxon>
        <taxon>Spirochaetia</taxon>
        <taxon>Spirochaetales</taxon>
        <taxon>Borreliaceae</taxon>
        <taxon>Borreliella</taxon>
    </lineage>
</organism>